<comment type="caution">
    <text evidence="2">The sequence shown here is derived from an EMBL/GenBank/DDBJ whole genome shotgun (WGS) entry which is preliminary data.</text>
</comment>
<dbReference type="Proteomes" id="UP001050691">
    <property type="component" value="Unassembled WGS sequence"/>
</dbReference>
<name>A0AAV5AJ97_9AGAM</name>
<feature type="domain" description="Amidase" evidence="1">
    <location>
        <begin position="32"/>
        <end position="185"/>
    </location>
</feature>
<dbReference type="SUPFAM" id="SSF75304">
    <property type="entry name" value="Amidase signature (AS) enzymes"/>
    <property type="match status" value="1"/>
</dbReference>
<feature type="domain" description="Amidase" evidence="1">
    <location>
        <begin position="188"/>
        <end position="394"/>
    </location>
</feature>
<dbReference type="InterPro" id="IPR023631">
    <property type="entry name" value="Amidase_dom"/>
</dbReference>
<organism evidence="2 3">
    <name type="scientific">Clathrus columnatus</name>
    <dbReference type="NCBI Taxonomy" id="1419009"/>
    <lineage>
        <taxon>Eukaryota</taxon>
        <taxon>Fungi</taxon>
        <taxon>Dikarya</taxon>
        <taxon>Basidiomycota</taxon>
        <taxon>Agaricomycotina</taxon>
        <taxon>Agaricomycetes</taxon>
        <taxon>Phallomycetidae</taxon>
        <taxon>Phallales</taxon>
        <taxon>Clathraceae</taxon>
        <taxon>Clathrus</taxon>
    </lineage>
</organism>
<dbReference type="EMBL" id="BPWL01000010">
    <property type="protein sequence ID" value="GJJ14714.1"/>
    <property type="molecule type" value="Genomic_DNA"/>
</dbReference>
<evidence type="ECO:0000259" key="1">
    <source>
        <dbReference type="Pfam" id="PF01425"/>
    </source>
</evidence>
<sequence length="486" mass="52225">MNLTNEILPDLYEASIDELQRGLEKGDFSSVDLVKAYIRRIDEVNIKGPGLRAILEINPKALEQAAALDAERKSNGSRGPLHGIPLLIKDNIATMHEEGMDTTAGSHALIGSIVPRDATVAAKLRAAGAILLAKASLSEWANFRGQVPSGFCGRGGQGTNPYYPNANPSGSSSGSGIGTAIGLAAGNQDSVGPMCRCVSDAAVILSSIVGPDPLDEITLSQPSETLDYSKALDTNGLRGVRIGVPRLFQSENENITKAFNEALEVMRELGATIIDPADFPNAVELRAYIPTGRLVVMEADFKVDLNKYLAGLVDIPSGTRTLADLIEFNKTHADLELIPPYHDDQSRFIKVEGTTQDENYYATLAKNHQMTRAEGIDATLNLFNLDCLVLPTSGFTSTPPAVAGYPLITVPLGFQPDDIQPSPGKPTHDIAPGMPFGISFIGTAFSEFKLISYAYAYEQKTQVRLKRLAYPEAIPKTQLKDVIGKD</sequence>
<reference evidence="2" key="1">
    <citation type="submission" date="2021-10" db="EMBL/GenBank/DDBJ databases">
        <title>De novo Genome Assembly of Clathrus columnatus (Basidiomycota, Fungi) Using Illumina and Nanopore Sequence Data.</title>
        <authorList>
            <person name="Ogiso-Tanaka E."/>
            <person name="Itagaki H."/>
            <person name="Hosoya T."/>
            <person name="Hosaka K."/>
        </authorList>
    </citation>
    <scope>NUCLEOTIDE SEQUENCE</scope>
    <source>
        <strain evidence="2">MO-923</strain>
    </source>
</reference>
<dbReference type="Gene3D" id="3.90.1300.10">
    <property type="entry name" value="Amidase signature (AS) domain"/>
    <property type="match status" value="2"/>
</dbReference>
<evidence type="ECO:0000313" key="3">
    <source>
        <dbReference type="Proteomes" id="UP001050691"/>
    </source>
</evidence>
<dbReference type="AlphaFoldDB" id="A0AAV5AJ97"/>
<accession>A0AAV5AJ97</accession>
<dbReference type="Pfam" id="PF01425">
    <property type="entry name" value="Amidase"/>
    <property type="match status" value="2"/>
</dbReference>
<protein>
    <recommendedName>
        <fullName evidence="1">Amidase domain-containing protein</fullName>
    </recommendedName>
</protein>
<dbReference type="InterPro" id="IPR036928">
    <property type="entry name" value="AS_sf"/>
</dbReference>
<evidence type="ECO:0000313" key="2">
    <source>
        <dbReference type="EMBL" id="GJJ14714.1"/>
    </source>
</evidence>
<keyword evidence="3" id="KW-1185">Reference proteome</keyword>
<proteinExistence type="predicted"/>
<dbReference type="PANTHER" id="PTHR42678">
    <property type="entry name" value="AMIDASE"/>
    <property type="match status" value="1"/>
</dbReference>
<gene>
    <name evidence="2" type="ORF">Clacol_008981</name>
</gene>
<dbReference type="PANTHER" id="PTHR42678:SF34">
    <property type="entry name" value="OS04G0183300 PROTEIN"/>
    <property type="match status" value="1"/>
</dbReference>